<dbReference type="InterPro" id="IPR002645">
    <property type="entry name" value="STAS_dom"/>
</dbReference>
<proteinExistence type="predicted"/>
<accession>A0A8J7GN42</accession>
<dbReference type="PROSITE" id="PS50801">
    <property type="entry name" value="STAS"/>
    <property type="match status" value="1"/>
</dbReference>
<protein>
    <submittedName>
        <fullName evidence="2">Anti-anti-sigma factor</fullName>
    </submittedName>
</protein>
<gene>
    <name evidence="2" type="ORF">IW245_007039</name>
</gene>
<feature type="domain" description="STAS" evidence="1">
    <location>
        <begin position="1"/>
        <end position="103"/>
    </location>
</feature>
<reference evidence="2" key="1">
    <citation type="submission" date="2020-11" db="EMBL/GenBank/DDBJ databases">
        <title>Sequencing the genomes of 1000 actinobacteria strains.</title>
        <authorList>
            <person name="Klenk H.-P."/>
        </authorList>
    </citation>
    <scope>NUCLEOTIDE SEQUENCE</scope>
    <source>
        <strain evidence="2">DSM 45356</strain>
    </source>
</reference>
<dbReference type="CDD" id="cd07043">
    <property type="entry name" value="STAS_anti-anti-sigma_factors"/>
    <property type="match status" value="1"/>
</dbReference>
<name>A0A8J7GN42_9ACTN</name>
<comment type="caution">
    <text evidence="2">The sequence shown here is derived from an EMBL/GenBank/DDBJ whole genome shotgun (WGS) entry which is preliminary data.</text>
</comment>
<evidence type="ECO:0000313" key="2">
    <source>
        <dbReference type="EMBL" id="MBG6140845.1"/>
    </source>
</evidence>
<dbReference type="RefSeq" id="WP_197007347.1">
    <property type="nucleotide sequence ID" value="NZ_BONS01000019.1"/>
</dbReference>
<dbReference type="SUPFAM" id="SSF52091">
    <property type="entry name" value="SpoIIaa-like"/>
    <property type="match status" value="1"/>
</dbReference>
<sequence length="103" mass="10951">MLRLVDGGERVTLVGRLDGQTVAGIREQLHAALAEGHGPLVVELSAVDIIDAAGLGMLVAAQQKAVRAGRRIVLRGTPARFARLLRATRLDRVLPDERALLAA</sequence>
<dbReference type="EMBL" id="JADOUF010000001">
    <property type="protein sequence ID" value="MBG6140845.1"/>
    <property type="molecule type" value="Genomic_DNA"/>
</dbReference>
<dbReference type="PANTHER" id="PTHR33495">
    <property type="entry name" value="ANTI-SIGMA FACTOR ANTAGONIST TM_1081-RELATED-RELATED"/>
    <property type="match status" value="1"/>
</dbReference>
<dbReference type="GO" id="GO:0043856">
    <property type="term" value="F:anti-sigma factor antagonist activity"/>
    <property type="evidence" value="ECO:0007669"/>
    <property type="project" value="TreeGrafter"/>
</dbReference>
<evidence type="ECO:0000259" key="1">
    <source>
        <dbReference type="PROSITE" id="PS50801"/>
    </source>
</evidence>
<evidence type="ECO:0000313" key="3">
    <source>
        <dbReference type="Proteomes" id="UP000622552"/>
    </source>
</evidence>
<dbReference type="PANTHER" id="PTHR33495:SF2">
    <property type="entry name" value="ANTI-SIGMA FACTOR ANTAGONIST TM_1081-RELATED"/>
    <property type="match status" value="1"/>
</dbReference>
<dbReference type="Pfam" id="PF13466">
    <property type="entry name" value="STAS_2"/>
    <property type="match status" value="1"/>
</dbReference>
<dbReference type="InterPro" id="IPR036513">
    <property type="entry name" value="STAS_dom_sf"/>
</dbReference>
<dbReference type="Gene3D" id="3.30.750.24">
    <property type="entry name" value="STAS domain"/>
    <property type="match status" value="1"/>
</dbReference>
<dbReference type="InterPro" id="IPR058548">
    <property type="entry name" value="MlaB-like_STAS"/>
</dbReference>
<keyword evidence="3" id="KW-1185">Reference proteome</keyword>
<organism evidence="2 3">
    <name type="scientific">Longispora fulva</name>
    <dbReference type="NCBI Taxonomy" id="619741"/>
    <lineage>
        <taxon>Bacteria</taxon>
        <taxon>Bacillati</taxon>
        <taxon>Actinomycetota</taxon>
        <taxon>Actinomycetes</taxon>
        <taxon>Micromonosporales</taxon>
        <taxon>Micromonosporaceae</taxon>
        <taxon>Longispora</taxon>
    </lineage>
</organism>
<dbReference type="Proteomes" id="UP000622552">
    <property type="component" value="Unassembled WGS sequence"/>
</dbReference>
<dbReference type="AlphaFoldDB" id="A0A8J7GN42"/>